<reference evidence="2 3" key="1">
    <citation type="journal article" date="2018" name="Sci. Rep.">
        <title>Genomic signatures of local adaptation to the degree of environmental predictability in rotifers.</title>
        <authorList>
            <person name="Franch-Gras L."/>
            <person name="Hahn C."/>
            <person name="Garcia-Roger E.M."/>
            <person name="Carmona M.J."/>
            <person name="Serra M."/>
            <person name="Gomez A."/>
        </authorList>
    </citation>
    <scope>NUCLEOTIDE SEQUENCE [LARGE SCALE GENOMIC DNA]</scope>
    <source>
        <strain evidence="2">HYR1</strain>
    </source>
</reference>
<feature type="transmembrane region" description="Helical" evidence="1">
    <location>
        <begin position="125"/>
        <end position="145"/>
    </location>
</feature>
<evidence type="ECO:0000256" key="1">
    <source>
        <dbReference type="SAM" id="Phobius"/>
    </source>
</evidence>
<dbReference type="PANTHER" id="PTHR14549:SF2">
    <property type="entry name" value="TRANSMEMBRANE PROTEIN 223"/>
    <property type="match status" value="1"/>
</dbReference>
<dbReference type="Proteomes" id="UP000276133">
    <property type="component" value="Unassembled WGS sequence"/>
</dbReference>
<name>A0A3M7S5I2_BRAPC</name>
<dbReference type="OrthoDB" id="5950063at2759"/>
<dbReference type="EMBL" id="REGN01002032">
    <property type="protein sequence ID" value="RNA30858.1"/>
    <property type="molecule type" value="Genomic_DNA"/>
</dbReference>
<feature type="transmembrane region" description="Helical" evidence="1">
    <location>
        <begin position="72"/>
        <end position="94"/>
    </location>
</feature>
<sequence length="235" mass="26672">MSVLFKSVQGLKNLSFRALLIKDLFPNTRLHVKRSYFAQETNTVEILQKKLAANKAKNLLIYSCSSGGSIKINLLGVIGSVILLGASYNSWYLFSSLRFRNRKIEEISGFLGTVMQIISSEYFKIMLCSTTAIIGLSILVVTLFFTSRSVNKLYLLKGGNSLGIVTDGVFGREFKYILDLGETSFKSARKARISQVSFKNKNYFSYFLLNNLEGQYHEKEVFDHVICVNRFDKKF</sequence>
<protein>
    <submittedName>
        <fullName evidence="2">Transmembrane protein-like</fullName>
    </submittedName>
</protein>
<keyword evidence="1" id="KW-1133">Transmembrane helix</keyword>
<dbReference type="AlphaFoldDB" id="A0A3M7S5I2"/>
<keyword evidence="3" id="KW-1185">Reference proteome</keyword>
<keyword evidence="1" id="KW-0472">Membrane</keyword>
<gene>
    <name evidence="2" type="ORF">BpHYR1_001231</name>
</gene>
<accession>A0A3M7S5I2</accession>
<proteinExistence type="predicted"/>
<dbReference type="InterPro" id="IPR045325">
    <property type="entry name" value="TMEM70/TMEM186/TMEM223"/>
</dbReference>
<dbReference type="InterPro" id="IPR026100">
    <property type="entry name" value="Tmem223"/>
</dbReference>
<keyword evidence="1 2" id="KW-0812">Transmembrane</keyword>
<evidence type="ECO:0000313" key="3">
    <source>
        <dbReference type="Proteomes" id="UP000276133"/>
    </source>
</evidence>
<dbReference type="GO" id="GO:0005739">
    <property type="term" value="C:mitochondrion"/>
    <property type="evidence" value="ECO:0007669"/>
    <property type="project" value="TreeGrafter"/>
</dbReference>
<comment type="caution">
    <text evidence="2">The sequence shown here is derived from an EMBL/GenBank/DDBJ whole genome shotgun (WGS) entry which is preliminary data.</text>
</comment>
<organism evidence="2 3">
    <name type="scientific">Brachionus plicatilis</name>
    <name type="common">Marine rotifer</name>
    <name type="synonym">Brachionus muelleri</name>
    <dbReference type="NCBI Taxonomy" id="10195"/>
    <lineage>
        <taxon>Eukaryota</taxon>
        <taxon>Metazoa</taxon>
        <taxon>Spiralia</taxon>
        <taxon>Gnathifera</taxon>
        <taxon>Rotifera</taxon>
        <taxon>Eurotatoria</taxon>
        <taxon>Monogononta</taxon>
        <taxon>Pseudotrocha</taxon>
        <taxon>Ploima</taxon>
        <taxon>Brachionidae</taxon>
        <taxon>Brachionus</taxon>
    </lineage>
</organism>
<dbReference type="PANTHER" id="PTHR14549">
    <property type="entry name" value="TRANSMEMBRANE PROTEIN 223"/>
    <property type="match status" value="1"/>
</dbReference>
<dbReference type="Pfam" id="PF06979">
    <property type="entry name" value="TMEM70"/>
    <property type="match status" value="1"/>
</dbReference>
<evidence type="ECO:0000313" key="2">
    <source>
        <dbReference type="EMBL" id="RNA30858.1"/>
    </source>
</evidence>